<reference evidence="2" key="2">
    <citation type="submission" date="2020-03" db="EMBL/GenBank/DDBJ databases">
        <title>Flavobacteriaceae bacterium strain TP-CH-4, a member of the family Flavobacteriaceae isolated from a deep-sea seamount.</title>
        <authorList>
            <person name="Zhang D.-C."/>
        </authorList>
    </citation>
    <scope>NUCLEOTIDE SEQUENCE</scope>
    <source>
        <strain evidence="2">TP-CH-4</strain>
    </source>
</reference>
<proteinExistence type="predicted"/>
<evidence type="ECO:0000256" key="1">
    <source>
        <dbReference type="SAM" id="SignalP"/>
    </source>
</evidence>
<organism evidence="2 3">
    <name type="scientific">Pelagihabitans pacificus</name>
    <dbReference type="NCBI Taxonomy" id="2696054"/>
    <lineage>
        <taxon>Bacteria</taxon>
        <taxon>Pseudomonadati</taxon>
        <taxon>Bacteroidota</taxon>
        <taxon>Flavobacteriia</taxon>
        <taxon>Flavobacteriales</taxon>
        <taxon>Flavobacteriaceae</taxon>
        <taxon>Pelagihabitans</taxon>
    </lineage>
</organism>
<dbReference type="SUPFAM" id="SSF54427">
    <property type="entry name" value="NTF2-like"/>
    <property type="match status" value="1"/>
</dbReference>
<comment type="caution">
    <text evidence="2">The sequence shown here is derived from an EMBL/GenBank/DDBJ whole genome shotgun (WGS) entry which is preliminary data.</text>
</comment>
<gene>
    <name evidence="2" type="ORF">FK220_015995</name>
</gene>
<feature type="chain" id="PRO_5036845606" evidence="1">
    <location>
        <begin position="24"/>
        <end position="152"/>
    </location>
</feature>
<keyword evidence="1" id="KW-0732">Signal</keyword>
<name>A0A967E6T3_9FLAO</name>
<keyword evidence="3" id="KW-1185">Reference proteome</keyword>
<dbReference type="AlphaFoldDB" id="A0A967E6T3"/>
<evidence type="ECO:0000313" key="2">
    <source>
        <dbReference type="EMBL" id="NHF60857.1"/>
    </source>
</evidence>
<feature type="signal peptide" evidence="1">
    <location>
        <begin position="1"/>
        <end position="23"/>
    </location>
</feature>
<evidence type="ECO:0000313" key="3">
    <source>
        <dbReference type="Proteomes" id="UP000707206"/>
    </source>
</evidence>
<dbReference type="EMBL" id="VIKU02000005">
    <property type="protein sequence ID" value="NHF60857.1"/>
    <property type="molecule type" value="Genomic_DNA"/>
</dbReference>
<dbReference type="Proteomes" id="UP000707206">
    <property type="component" value="Unassembled WGS sequence"/>
</dbReference>
<dbReference type="RefSeq" id="WP_152575353.1">
    <property type="nucleotide sequence ID" value="NZ_VIKU02000005.1"/>
</dbReference>
<protein>
    <submittedName>
        <fullName evidence="2">SnoaL-like domain-containing protein</fullName>
    </submittedName>
</protein>
<dbReference type="InterPro" id="IPR032710">
    <property type="entry name" value="NTF2-like_dom_sf"/>
</dbReference>
<dbReference type="Gene3D" id="3.10.450.50">
    <property type="match status" value="1"/>
</dbReference>
<sequence>MKIIQNSVAVLFLVLGTINRTSAQTEDMEAVKTEIQATALREQQAFKSGDCTTVLNLMESDITFLANGRRVPSKGVVGKFCNSIPRPFKKPTMDTLQIYPLSSDTGYAIRTLEYPKDEKTKMKEFVTKIWRKTNGEWKISHLHSTVRELPIE</sequence>
<accession>A0A967E6T3</accession>
<reference evidence="2" key="1">
    <citation type="submission" date="2019-07" db="EMBL/GenBank/DDBJ databases">
        <authorList>
            <person name="De-Chao Zhang Q."/>
        </authorList>
    </citation>
    <scope>NUCLEOTIDE SEQUENCE</scope>
    <source>
        <strain evidence="2">TP-CH-4</strain>
    </source>
</reference>